<proteinExistence type="inferred from homology"/>
<dbReference type="Proteomes" id="UP000317209">
    <property type="component" value="Unassembled WGS sequence"/>
</dbReference>
<evidence type="ECO:0000256" key="8">
    <source>
        <dbReference type="ARBA" id="ARBA00022989"/>
    </source>
</evidence>
<evidence type="ECO:0000256" key="7">
    <source>
        <dbReference type="ARBA" id="ARBA00022958"/>
    </source>
</evidence>
<evidence type="ECO:0000256" key="13">
    <source>
        <dbReference type="SAM" id="Phobius"/>
    </source>
</evidence>
<dbReference type="PANTHER" id="PTHR31462:SF5">
    <property type="entry name" value="ENDOSOMAL_LYSOSOMAL PROTON CHANNEL TMEM175"/>
    <property type="match status" value="1"/>
</dbReference>
<comment type="subcellular location">
    <subcellularLocation>
        <location evidence="1">Membrane</location>
        <topology evidence="1">Multi-pass membrane protein</topology>
    </subcellularLocation>
</comment>
<evidence type="ECO:0000256" key="12">
    <source>
        <dbReference type="ARBA" id="ARBA00034430"/>
    </source>
</evidence>
<keyword evidence="15" id="KW-1185">Reference proteome</keyword>
<keyword evidence="5 13" id="KW-0812">Transmembrane</keyword>
<accession>A0A543BC56</accession>
<dbReference type="InterPro" id="IPR010617">
    <property type="entry name" value="TMEM175-like"/>
</dbReference>
<reference evidence="14 15" key="1">
    <citation type="submission" date="2019-06" db="EMBL/GenBank/DDBJ databases">
        <title>Sequencing the genomes of 1000 actinobacteria strains.</title>
        <authorList>
            <person name="Klenk H.-P."/>
        </authorList>
    </citation>
    <scope>NUCLEOTIDE SEQUENCE [LARGE SCALE GENOMIC DNA]</scope>
    <source>
        <strain evidence="14 15">DSM 20169</strain>
    </source>
</reference>
<dbReference type="AlphaFoldDB" id="A0A543BC56"/>
<dbReference type="EMBL" id="VFOX01000002">
    <property type="protein sequence ID" value="TQL82440.1"/>
    <property type="molecule type" value="Genomic_DNA"/>
</dbReference>
<evidence type="ECO:0000256" key="10">
    <source>
        <dbReference type="ARBA" id="ARBA00023136"/>
    </source>
</evidence>
<evidence type="ECO:0000313" key="15">
    <source>
        <dbReference type="Proteomes" id="UP000317209"/>
    </source>
</evidence>
<keyword evidence="8 13" id="KW-1133">Transmembrane helix</keyword>
<evidence type="ECO:0000256" key="11">
    <source>
        <dbReference type="ARBA" id="ARBA00023303"/>
    </source>
</evidence>
<keyword evidence="9" id="KW-0406">Ion transport</keyword>
<keyword evidence="10 13" id="KW-0472">Membrane</keyword>
<organism evidence="14 15">
    <name type="scientific">Microbacterium saperdae</name>
    <dbReference type="NCBI Taxonomy" id="69368"/>
    <lineage>
        <taxon>Bacteria</taxon>
        <taxon>Bacillati</taxon>
        <taxon>Actinomycetota</taxon>
        <taxon>Actinomycetes</taxon>
        <taxon>Micrococcales</taxon>
        <taxon>Microbacteriaceae</taxon>
        <taxon>Microbacterium</taxon>
    </lineage>
</organism>
<dbReference type="GO" id="GO:0005267">
    <property type="term" value="F:potassium channel activity"/>
    <property type="evidence" value="ECO:0007669"/>
    <property type="project" value="UniProtKB-KW"/>
</dbReference>
<comment type="similarity">
    <text evidence="2">Belongs to the TMEM175 family.</text>
</comment>
<name>A0A543BC56_9MICO</name>
<evidence type="ECO:0000256" key="4">
    <source>
        <dbReference type="ARBA" id="ARBA00022538"/>
    </source>
</evidence>
<feature type="transmembrane region" description="Helical" evidence="13">
    <location>
        <begin position="55"/>
        <end position="73"/>
    </location>
</feature>
<keyword evidence="11" id="KW-0407">Ion channel</keyword>
<dbReference type="RefSeq" id="WP_229673017.1">
    <property type="nucleotide sequence ID" value="NZ_VFOX01000002.1"/>
</dbReference>
<keyword evidence="6" id="KW-0631">Potassium channel</keyword>
<comment type="catalytic activity">
    <reaction evidence="12">
        <text>K(+)(in) = K(+)(out)</text>
        <dbReference type="Rhea" id="RHEA:29463"/>
        <dbReference type="ChEBI" id="CHEBI:29103"/>
    </reaction>
</comment>
<dbReference type="Pfam" id="PF06736">
    <property type="entry name" value="TMEM175"/>
    <property type="match status" value="1"/>
</dbReference>
<feature type="transmembrane region" description="Helical" evidence="13">
    <location>
        <begin position="17"/>
        <end position="35"/>
    </location>
</feature>
<evidence type="ECO:0000256" key="9">
    <source>
        <dbReference type="ARBA" id="ARBA00023065"/>
    </source>
</evidence>
<evidence type="ECO:0000256" key="3">
    <source>
        <dbReference type="ARBA" id="ARBA00022448"/>
    </source>
</evidence>
<dbReference type="GO" id="GO:0016020">
    <property type="term" value="C:membrane"/>
    <property type="evidence" value="ECO:0007669"/>
    <property type="project" value="UniProtKB-SubCell"/>
</dbReference>
<keyword evidence="3" id="KW-0813">Transport</keyword>
<gene>
    <name evidence="14" type="ORF">FB560_3929</name>
</gene>
<feature type="transmembrane region" description="Helical" evidence="13">
    <location>
        <begin position="121"/>
        <end position="143"/>
    </location>
</feature>
<sequence length="221" mass="23919">MAHHTGTRPFRSERFKAFVDAVVAIAMTLLILPLMESVSDAASGDIGTAEFLSEHSGQLLSFGLSFLLIATFWMGHHRQYRDVEFVTGPLLWINVAWMATIVWLPVPTAMIGQMDSDPLQAVVYIGTLIMTQVTTLAGWLYLSRHPELTTAAADTIRAGVIGDVAAILLFSAALTIAVAASPNGYSGLFLLLLSDPMSRLLNRLLRKRTPEPTPPASPTGT</sequence>
<keyword evidence="7" id="KW-0630">Potassium</keyword>
<evidence type="ECO:0000256" key="6">
    <source>
        <dbReference type="ARBA" id="ARBA00022826"/>
    </source>
</evidence>
<comment type="caution">
    <text evidence="14">The sequence shown here is derived from an EMBL/GenBank/DDBJ whole genome shotgun (WGS) entry which is preliminary data.</text>
</comment>
<protein>
    <submittedName>
        <fullName evidence="14">Putative membrane protein</fullName>
    </submittedName>
</protein>
<dbReference type="GO" id="GO:0015252">
    <property type="term" value="F:proton channel activity"/>
    <property type="evidence" value="ECO:0007669"/>
    <property type="project" value="InterPro"/>
</dbReference>
<evidence type="ECO:0000256" key="5">
    <source>
        <dbReference type="ARBA" id="ARBA00022692"/>
    </source>
</evidence>
<keyword evidence="4" id="KW-0633">Potassium transport</keyword>
<evidence type="ECO:0000256" key="1">
    <source>
        <dbReference type="ARBA" id="ARBA00004141"/>
    </source>
</evidence>
<dbReference type="PANTHER" id="PTHR31462">
    <property type="entry name" value="ENDOSOMAL/LYSOSOMAL POTASSIUM CHANNEL TMEM175"/>
    <property type="match status" value="1"/>
</dbReference>
<feature type="transmembrane region" description="Helical" evidence="13">
    <location>
        <begin position="85"/>
        <end position="106"/>
    </location>
</feature>
<evidence type="ECO:0000256" key="2">
    <source>
        <dbReference type="ARBA" id="ARBA00006920"/>
    </source>
</evidence>
<feature type="transmembrane region" description="Helical" evidence="13">
    <location>
        <begin position="155"/>
        <end position="178"/>
    </location>
</feature>
<evidence type="ECO:0000313" key="14">
    <source>
        <dbReference type="EMBL" id="TQL82440.1"/>
    </source>
</evidence>